<name>A0A5E4BXA0_MARMO</name>
<accession>A0A5E4BXA0</accession>
<organism evidence="2 3">
    <name type="scientific">Marmota monax</name>
    <name type="common">Woodchuck</name>
    <dbReference type="NCBI Taxonomy" id="9995"/>
    <lineage>
        <taxon>Eukaryota</taxon>
        <taxon>Metazoa</taxon>
        <taxon>Chordata</taxon>
        <taxon>Craniata</taxon>
        <taxon>Vertebrata</taxon>
        <taxon>Euteleostomi</taxon>
        <taxon>Mammalia</taxon>
        <taxon>Eutheria</taxon>
        <taxon>Euarchontoglires</taxon>
        <taxon>Glires</taxon>
        <taxon>Rodentia</taxon>
        <taxon>Sciuromorpha</taxon>
        <taxon>Sciuridae</taxon>
        <taxon>Xerinae</taxon>
        <taxon>Marmotini</taxon>
        <taxon>Marmota</taxon>
    </lineage>
</organism>
<feature type="region of interest" description="Disordered" evidence="1">
    <location>
        <begin position="125"/>
        <end position="194"/>
    </location>
</feature>
<feature type="region of interest" description="Disordered" evidence="1">
    <location>
        <begin position="1"/>
        <end position="51"/>
    </location>
</feature>
<evidence type="ECO:0000313" key="3">
    <source>
        <dbReference type="Proteomes" id="UP000335636"/>
    </source>
</evidence>
<feature type="compositionally biased region" description="Polar residues" evidence="1">
    <location>
        <begin position="13"/>
        <end position="28"/>
    </location>
</feature>
<feature type="compositionally biased region" description="Polar residues" evidence="1">
    <location>
        <begin position="136"/>
        <end position="162"/>
    </location>
</feature>
<evidence type="ECO:0000256" key="1">
    <source>
        <dbReference type="SAM" id="MobiDB-lite"/>
    </source>
</evidence>
<dbReference type="AlphaFoldDB" id="A0A5E4BXA0"/>
<evidence type="ECO:0000313" key="2">
    <source>
        <dbReference type="EMBL" id="VTJ74105.1"/>
    </source>
</evidence>
<dbReference type="EMBL" id="CABDUW010000716">
    <property type="protein sequence ID" value="VTJ74105.1"/>
    <property type="molecule type" value="Genomic_DNA"/>
</dbReference>
<feature type="region of interest" description="Disordered" evidence="1">
    <location>
        <begin position="82"/>
        <end position="104"/>
    </location>
</feature>
<keyword evidence="3" id="KW-1185">Reference proteome</keyword>
<dbReference type="Proteomes" id="UP000335636">
    <property type="component" value="Unassembled WGS sequence"/>
</dbReference>
<protein>
    <submittedName>
        <fullName evidence="2">Uncharacterized protein</fullName>
    </submittedName>
</protein>
<proteinExistence type="predicted"/>
<reference evidence="2" key="1">
    <citation type="submission" date="2019-04" db="EMBL/GenBank/DDBJ databases">
        <authorList>
            <person name="Alioto T."/>
            <person name="Alioto T."/>
        </authorList>
    </citation>
    <scope>NUCLEOTIDE SEQUENCE [LARGE SCALE GENOMIC DNA]</scope>
</reference>
<sequence>MYTLNCRGGQRPASGQQDPSTLPQSPGSTRADLKATQKPHPVKDVQAPQRHLESTAAGLLPTTLWALPRILQQTLPTALQRASRPHLQQLSHRSPRCSPMAPRPSSCIQQLTQLHGWPVPTTASAPLPAPGITPNPALSEQSCPCSHVPSQLSAEGPSSLSWPRSRIPSPTKPPGTELSLAPLASARISTSPQS</sequence>
<gene>
    <name evidence="2" type="ORF">MONAX_5E035794</name>
</gene>
<comment type="caution">
    <text evidence="2">The sequence shown here is derived from an EMBL/GenBank/DDBJ whole genome shotgun (WGS) entry which is preliminary data.</text>
</comment>